<keyword evidence="1" id="KW-0812">Transmembrane</keyword>
<feature type="chain" id="PRO_5014247087" evidence="2">
    <location>
        <begin position="30"/>
        <end position="345"/>
    </location>
</feature>
<dbReference type="RefSeq" id="WP_012952145.1">
    <property type="nucleotide sequence ID" value="NZ_CADFVC010000002.1"/>
</dbReference>
<evidence type="ECO:0000256" key="1">
    <source>
        <dbReference type="SAM" id="Phobius"/>
    </source>
</evidence>
<dbReference type="Pfam" id="PF11797">
    <property type="entry name" value="WxLIP_HBD"/>
    <property type="match status" value="1"/>
</dbReference>
<reference evidence="6 11" key="4">
    <citation type="submission" date="2018-06" db="EMBL/GenBank/DDBJ databases">
        <authorList>
            <consortium name="GenomeTrakr: Next Generation Sequencing Network for Food Pathogen Tracability"/>
        </authorList>
    </citation>
    <scope>NUCLEOTIDE SEQUENCE [LARGE SCALE GENOMIC DNA]</scope>
    <source>
        <strain evidence="6 11">FLAG-54356</strain>
    </source>
</reference>
<dbReference type="EMBL" id="AABAWE010000009">
    <property type="protein sequence ID" value="EAG2088442.1"/>
    <property type="molecule type" value="Genomic_DNA"/>
</dbReference>
<keyword evidence="2" id="KW-0732">Signal</keyword>
<name>A0A142EC95_LISMN</name>
<evidence type="ECO:0000313" key="14">
    <source>
        <dbReference type="Proteomes" id="UP000840567"/>
    </source>
</evidence>
<dbReference type="EMBL" id="KU513859">
    <property type="protein sequence ID" value="AMQ45783.1"/>
    <property type="molecule type" value="Genomic_DNA"/>
</dbReference>
<evidence type="ECO:0000313" key="8">
    <source>
        <dbReference type="EMBL" id="HAA8054368.1"/>
    </source>
</evidence>
<dbReference type="EMBL" id="DAAEQL010000010">
    <property type="protein sequence ID" value="HAA8491612.1"/>
    <property type="molecule type" value="Genomic_DNA"/>
</dbReference>
<keyword evidence="5" id="KW-0614">Plasmid</keyword>
<dbReference type="AlphaFoldDB" id="A0A142EC95"/>
<feature type="domain" description="WxL Interacting Protein host binding" evidence="4">
    <location>
        <begin position="167"/>
        <end position="299"/>
    </location>
</feature>
<gene>
    <name evidence="6" type="ORF">BCZ21_14330</name>
    <name evidence="7" type="ORF">D4U23_14410</name>
    <name evidence="10" type="ORF">DCK61_15295</name>
    <name evidence="8" type="ORF">GHH22_14585</name>
    <name evidence="9" type="ORF">GHO09_13960</name>
    <name evidence="5" type="ORF">pA144_0038</name>
</gene>
<dbReference type="Proteomes" id="UP000337746">
    <property type="component" value="Unassembled WGS sequence"/>
</dbReference>
<feature type="signal peptide" evidence="2">
    <location>
        <begin position="1"/>
        <end position="29"/>
    </location>
</feature>
<reference evidence="8" key="6">
    <citation type="submission" date="2019-10" db="EMBL/GenBank/DDBJ databases">
        <authorList>
            <consortium name="NCBI Pathogen Detection Project"/>
        </authorList>
    </citation>
    <scope>NUCLEOTIDE SEQUENCE</scope>
    <source>
        <strain evidence="8">09CEB371LM</strain>
        <strain evidence="9">Sam_F526FDD3-C0F7-43DB-B204-E231FEF9C926</strain>
    </source>
</reference>
<feature type="transmembrane region" description="Helical" evidence="1">
    <location>
        <begin position="312"/>
        <end position="332"/>
    </location>
</feature>
<dbReference type="EMBL" id="DAAEEB010000014">
    <property type="protein sequence ID" value="HAA8054368.1"/>
    <property type="molecule type" value="Genomic_DNA"/>
</dbReference>
<evidence type="ECO:0000313" key="5">
    <source>
        <dbReference type="EMBL" id="AMQ45783.1"/>
    </source>
</evidence>
<sequence>MKQFRNKHVFSCVLVFLLLISGFGEIAKAAETPTRDLAVTPLFSSHQKKNVTNYFSVSGTGKQTFQARVTNTSKHTKTIQIELTDAISTQTGIQYTKATKAQIKPAYALTSYSKHPKQTVTLQPSASKIVSISATIPKDLQGTILGGIHYYEVSKNKSSKTEGSNHVSVHVHYQRDYVLAVAIHASPQKAKDAFYFQDASYLVYPSGSVVKTIFTNEAPAITGAKQFTYRVTKRGRDTTLFQGSSSEMKAAPMTTGYFEFSWGAKSVRPGNYTIHFYENKKEVAFRDFTIPAAKVEQLAKQNNQPIADITPWWVIVLYMIAGAVMALLLFYISKKVKAKQAKKNE</sequence>
<feature type="domain" description="WxL Interacting Protein peptidoglycan binding" evidence="3">
    <location>
        <begin position="38"/>
        <end position="150"/>
    </location>
</feature>
<protein>
    <submittedName>
        <fullName evidence="6">DUF916 domain-containing protein</fullName>
    </submittedName>
</protein>
<dbReference type="Proteomes" id="UP000840567">
    <property type="component" value="Unassembled WGS sequence"/>
</dbReference>
<dbReference type="Proteomes" id="UP000460224">
    <property type="component" value="Unassembled WGS sequence"/>
</dbReference>
<dbReference type="Proteomes" id="UP000840039">
    <property type="component" value="Unassembled WGS sequence"/>
</dbReference>
<keyword evidence="1" id="KW-1133">Transmembrane helix</keyword>
<evidence type="ECO:0000313" key="9">
    <source>
        <dbReference type="EMBL" id="HAA8491612.1"/>
    </source>
</evidence>
<dbReference type="EMBL" id="AABEVT010000010">
    <property type="protein sequence ID" value="EAH0253582.1"/>
    <property type="molecule type" value="Genomic_DNA"/>
</dbReference>
<accession>A0A142EC95</accession>
<dbReference type="InterPro" id="IPR021759">
    <property type="entry name" value="WxLIP_HBD"/>
</dbReference>
<evidence type="ECO:0000256" key="2">
    <source>
        <dbReference type="SAM" id="SignalP"/>
    </source>
</evidence>
<dbReference type="EMBL" id="QDAY01000008">
    <property type="protein sequence ID" value="KAA9446565.1"/>
    <property type="molecule type" value="Genomic_DNA"/>
</dbReference>
<evidence type="ECO:0000313" key="12">
    <source>
        <dbReference type="Proteomes" id="UP000460224"/>
    </source>
</evidence>
<evidence type="ECO:0000313" key="11">
    <source>
        <dbReference type="Proteomes" id="UP000337746"/>
    </source>
</evidence>
<reference evidence="10 12" key="3">
    <citation type="submission" date="2018-04" db="EMBL/GenBank/DDBJ databases">
        <title>Genome Analysis of a Prevalent Clone of Listeria monocytogenes Sequence Type 87 in China.</title>
        <authorList>
            <person name="Wang Y."/>
        </authorList>
    </citation>
    <scope>NUCLEOTIDE SEQUENCE [LARGE SCALE GENOMIC DNA]</scope>
    <source>
        <strain evidence="10 12">ICDC_LM1523</strain>
    </source>
</reference>
<dbReference type="PATRIC" id="fig|1639.1340.peg.3046"/>
<organism evidence="5">
    <name type="scientific">Listeria monocytogenes</name>
    <dbReference type="NCBI Taxonomy" id="1639"/>
    <lineage>
        <taxon>Bacteria</taxon>
        <taxon>Bacillati</taxon>
        <taxon>Bacillota</taxon>
        <taxon>Bacilli</taxon>
        <taxon>Bacillales</taxon>
        <taxon>Listeriaceae</taxon>
        <taxon>Listeria</taxon>
    </lineage>
</organism>
<reference evidence="8 14" key="2">
    <citation type="journal article" date="2018" name="Genome Biol.">
        <title>SKESA: strategic k-mer extension for scrupulous assemblies.</title>
        <authorList>
            <person name="Souvorov A."/>
            <person name="Agarwala R."/>
            <person name="Lipman D.J."/>
        </authorList>
    </citation>
    <scope>NUCLEOTIDE SEQUENCE [LARGE SCALE GENOMIC DNA]</scope>
    <source>
        <strain evidence="8">09CEB371LM</strain>
        <strain evidence="9">Sam_F526FDD3-C0F7-43DB-B204-E231FEF9C926</strain>
    </source>
</reference>
<reference evidence="5" key="1">
    <citation type="submission" date="2016-01" db="EMBL/GenBank/DDBJ databases">
        <title>Whole Genome Sequence of Listeria monocytogenes Serovar 1/2a Strain IZSAM_Lm_15_17439_A144 responsible of a human outbreak in 2008.</title>
        <authorList>
            <person name="Orsini M."/>
            <person name="Ordinelli A."/>
            <person name="Cornacchia A."/>
            <person name="Acciari V."/>
            <person name="Centorame P."/>
            <person name="Torresi M."/>
            <person name="Pompei A."/>
            <person name="Camma C."/>
            <person name="Gattuso A."/>
            <person name="Gianfranceschi M."/>
            <person name="Pomilio F."/>
        </authorList>
    </citation>
    <scope>NUCLEOTIDE SEQUENCE</scope>
    <source>
        <strain evidence="5">IZSAM_Lm_15_17439_A144</strain>
        <plasmid evidence="5">pLmA144</plasmid>
    </source>
</reference>
<evidence type="ECO:0000313" key="7">
    <source>
        <dbReference type="EMBL" id="EAH0253582.1"/>
    </source>
</evidence>
<reference evidence="7 13" key="5">
    <citation type="submission" date="2019-04" db="EMBL/GenBank/DDBJ databases">
        <authorList>
            <person name="Ashton P.M."/>
            <person name="Dallman T."/>
            <person name="Nair S."/>
            <person name="De Pinna E."/>
            <person name="Peters T."/>
            <person name="Grant K."/>
        </authorList>
    </citation>
    <scope>NUCLEOTIDE SEQUENCE [LARGE SCALE GENOMIC DNA]</scope>
    <source>
        <strain evidence="7 13">406731</strain>
    </source>
</reference>
<evidence type="ECO:0000313" key="10">
    <source>
        <dbReference type="EMBL" id="KAA9446565.1"/>
    </source>
</evidence>
<keyword evidence="1" id="KW-0472">Membrane</keyword>
<dbReference type="Pfam" id="PF06030">
    <property type="entry name" value="WxLIP_PGBD"/>
    <property type="match status" value="1"/>
</dbReference>
<evidence type="ECO:0000259" key="4">
    <source>
        <dbReference type="Pfam" id="PF11797"/>
    </source>
</evidence>
<evidence type="ECO:0000313" key="13">
    <source>
        <dbReference type="Proteomes" id="UP000566597"/>
    </source>
</evidence>
<dbReference type="Proteomes" id="UP000566597">
    <property type="component" value="Unassembled WGS sequence"/>
</dbReference>
<dbReference type="InterPro" id="IPR010317">
    <property type="entry name" value="WxLIP_PGBD"/>
</dbReference>
<proteinExistence type="predicted"/>
<evidence type="ECO:0000313" key="6">
    <source>
        <dbReference type="EMBL" id="EAG2088442.1"/>
    </source>
</evidence>
<evidence type="ECO:0000259" key="3">
    <source>
        <dbReference type="Pfam" id="PF06030"/>
    </source>
</evidence>
<geneLocation type="plasmid" evidence="5">
    <name>pLmA144</name>
</geneLocation>